<proteinExistence type="inferred from homology"/>
<dbReference type="FunFam" id="1.10.150.20:FF:000006">
    <property type="entry name" value="DNA ligase"/>
    <property type="match status" value="1"/>
</dbReference>
<evidence type="ECO:0000256" key="8">
    <source>
        <dbReference type="ARBA" id="ARBA00022833"/>
    </source>
</evidence>
<keyword evidence="8 14" id="KW-0862">Zinc</keyword>
<dbReference type="Gene3D" id="3.40.50.10190">
    <property type="entry name" value="BRCT domain"/>
    <property type="match status" value="1"/>
</dbReference>
<dbReference type="GO" id="GO:0006260">
    <property type="term" value="P:DNA replication"/>
    <property type="evidence" value="ECO:0007669"/>
    <property type="project" value="UniProtKB-KW"/>
</dbReference>
<dbReference type="PANTHER" id="PTHR23389">
    <property type="entry name" value="CHROMOSOME TRANSMISSION FIDELITY FACTOR 18"/>
    <property type="match status" value="1"/>
</dbReference>
<dbReference type="Pfam" id="PF12826">
    <property type="entry name" value="HHH_2"/>
    <property type="match status" value="1"/>
</dbReference>
<dbReference type="Pfam" id="PF00533">
    <property type="entry name" value="BRCT"/>
    <property type="match status" value="1"/>
</dbReference>
<dbReference type="InterPro" id="IPR001679">
    <property type="entry name" value="DNA_ligase"/>
</dbReference>
<dbReference type="FunFam" id="1.10.150.20:FF:000007">
    <property type="entry name" value="DNA ligase"/>
    <property type="match status" value="1"/>
</dbReference>
<dbReference type="EMBL" id="MNVO01000045">
    <property type="protein sequence ID" value="OIO32272.1"/>
    <property type="molecule type" value="Genomic_DNA"/>
</dbReference>
<dbReference type="PIRSF" id="PIRSF001604">
    <property type="entry name" value="LigA"/>
    <property type="match status" value="1"/>
</dbReference>
<dbReference type="InterPro" id="IPR036420">
    <property type="entry name" value="BRCT_dom_sf"/>
</dbReference>
<dbReference type="PANTHER" id="PTHR23389:SF9">
    <property type="entry name" value="DNA LIGASE"/>
    <property type="match status" value="1"/>
</dbReference>
<evidence type="ECO:0000256" key="14">
    <source>
        <dbReference type="HAMAP-Rule" id="MF_01588"/>
    </source>
</evidence>
<comment type="caution">
    <text evidence="16">The sequence shown here is derived from an EMBL/GenBank/DDBJ whole genome shotgun (WGS) entry which is preliminary data.</text>
</comment>
<feature type="binding site" evidence="14">
    <location>
        <position position="152"/>
    </location>
    <ligand>
        <name>NAD(+)</name>
        <dbReference type="ChEBI" id="CHEBI:57540"/>
    </ligand>
</feature>
<feature type="binding site" evidence="14">
    <location>
        <begin position="43"/>
        <end position="47"/>
    </location>
    <ligand>
        <name>NAD(+)</name>
        <dbReference type="ChEBI" id="CHEBI:57540"/>
    </ligand>
</feature>
<feature type="binding site" evidence="14">
    <location>
        <position position="329"/>
    </location>
    <ligand>
        <name>NAD(+)</name>
        <dbReference type="ChEBI" id="CHEBI:57540"/>
    </ligand>
</feature>
<feature type="binding site" evidence="14">
    <location>
        <position position="452"/>
    </location>
    <ligand>
        <name>Zn(2+)</name>
        <dbReference type="ChEBI" id="CHEBI:29105"/>
    </ligand>
</feature>
<feature type="binding site" evidence="14">
    <location>
        <position position="186"/>
    </location>
    <ligand>
        <name>NAD(+)</name>
        <dbReference type="ChEBI" id="CHEBI:57540"/>
    </ligand>
</feature>
<name>A0A1J4V8B6_9BACT</name>
<evidence type="ECO:0000256" key="11">
    <source>
        <dbReference type="ARBA" id="ARBA00023204"/>
    </source>
</evidence>
<dbReference type="InterPro" id="IPR004150">
    <property type="entry name" value="NAD_DNA_ligase_OB"/>
</dbReference>
<dbReference type="EC" id="6.5.1.2" evidence="2 14"/>
<dbReference type="SMART" id="SM00292">
    <property type="entry name" value="BRCT"/>
    <property type="match status" value="1"/>
</dbReference>
<evidence type="ECO:0000256" key="5">
    <source>
        <dbReference type="ARBA" id="ARBA00022705"/>
    </source>
</evidence>
<feature type="binding site" evidence="14">
    <location>
        <position position="129"/>
    </location>
    <ligand>
        <name>NAD(+)</name>
        <dbReference type="ChEBI" id="CHEBI:57540"/>
    </ligand>
</feature>
<feature type="active site" description="N6-AMP-lysine intermediate" evidence="14">
    <location>
        <position position="131"/>
    </location>
</feature>
<dbReference type="SUPFAM" id="SSF56091">
    <property type="entry name" value="DNA ligase/mRNA capping enzyme, catalytic domain"/>
    <property type="match status" value="1"/>
</dbReference>
<evidence type="ECO:0000256" key="1">
    <source>
        <dbReference type="ARBA" id="ARBA00004067"/>
    </source>
</evidence>
<dbReference type="GO" id="GO:0006281">
    <property type="term" value="P:DNA repair"/>
    <property type="evidence" value="ECO:0007669"/>
    <property type="project" value="UniProtKB-KW"/>
</dbReference>
<dbReference type="NCBIfam" id="TIGR00575">
    <property type="entry name" value="dnlj"/>
    <property type="match status" value="1"/>
</dbReference>
<dbReference type="HAMAP" id="MF_01588">
    <property type="entry name" value="DNA_ligase_A"/>
    <property type="match status" value="1"/>
</dbReference>
<dbReference type="InterPro" id="IPR012340">
    <property type="entry name" value="NA-bd_OB-fold"/>
</dbReference>
<evidence type="ECO:0000259" key="15">
    <source>
        <dbReference type="PROSITE" id="PS50172"/>
    </source>
</evidence>
<dbReference type="Gene3D" id="3.30.470.30">
    <property type="entry name" value="DNA ligase/mRNA capping enzyme"/>
    <property type="match status" value="1"/>
</dbReference>
<feature type="domain" description="BRCT" evidence="15">
    <location>
        <begin position="611"/>
        <end position="688"/>
    </location>
</feature>
<evidence type="ECO:0000256" key="9">
    <source>
        <dbReference type="ARBA" id="ARBA00022842"/>
    </source>
</evidence>
<dbReference type="Proteomes" id="UP000183206">
    <property type="component" value="Unassembled WGS sequence"/>
</dbReference>
<feature type="binding site" evidence="14">
    <location>
        <begin position="92"/>
        <end position="93"/>
    </location>
    <ligand>
        <name>NAD(+)</name>
        <dbReference type="ChEBI" id="CHEBI:57540"/>
    </ligand>
</feature>
<dbReference type="SMART" id="SM00532">
    <property type="entry name" value="LIGANc"/>
    <property type="match status" value="1"/>
</dbReference>
<evidence type="ECO:0000256" key="2">
    <source>
        <dbReference type="ARBA" id="ARBA00012722"/>
    </source>
</evidence>
<comment type="function">
    <text evidence="1 14">DNA ligase that catalyzes the formation of phosphodiester linkages between 5'-phosphoryl and 3'-hydroxyl groups in double-stranded DNA using NAD as a coenzyme and as the energy source for the reaction. It is essential for DNA replication and repair of damaged DNA.</text>
</comment>
<evidence type="ECO:0000256" key="10">
    <source>
        <dbReference type="ARBA" id="ARBA00023027"/>
    </source>
</evidence>
<dbReference type="InterPro" id="IPR033136">
    <property type="entry name" value="DNA_ligase_CS"/>
</dbReference>
<keyword evidence="11 14" id="KW-0234">DNA repair</keyword>
<dbReference type="GO" id="GO:0046872">
    <property type="term" value="F:metal ion binding"/>
    <property type="evidence" value="ECO:0007669"/>
    <property type="project" value="UniProtKB-KW"/>
</dbReference>
<evidence type="ECO:0000256" key="7">
    <source>
        <dbReference type="ARBA" id="ARBA00022763"/>
    </source>
</evidence>
<evidence type="ECO:0000256" key="4">
    <source>
        <dbReference type="ARBA" id="ARBA00022598"/>
    </source>
</evidence>
<comment type="similarity">
    <text evidence="13 14">Belongs to the NAD-dependent DNA ligase family. LigA subfamily.</text>
</comment>
<organism evidence="16 17">
    <name type="scientific">Candidatus Nomurabacteria bacterium CG1_02_47_685</name>
    <dbReference type="NCBI Taxonomy" id="1805282"/>
    <lineage>
        <taxon>Bacteria</taxon>
        <taxon>Candidatus Nomuraibacteriota</taxon>
    </lineage>
</organism>
<evidence type="ECO:0000256" key="3">
    <source>
        <dbReference type="ARBA" id="ARBA00013308"/>
    </source>
</evidence>
<dbReference type="CDD" id="cd00114">
    <property type="entry name" value="LIGANc"/>
    <property type="match status" value="1"/>
</dbReference>
<evidence type="ECO:0000256" key="13">
    <source>
        <dbReference type="ARBA" id="ARBA00060881"/>
    </source>
</evidence>
<dbReference type="Pfam" id="PF03120">
    <property type="entry name" value="OB_DNA_ligase"/>
    <property type="match status" value="1"/>
</dbReference>
<feature type="binding site" evidence="14">
    <location>
        <position position="305"/>
    </location>
    <ligand>
        <name>NAD(+)</name>
        <dbReference type="ChEBI" id="CHEBI:57540"/>
    </ligand>
</feature>
<dbReference type="SUPFAM" id="SSF50249">
    <property type="entry name" value="Nucleic acid-binding proteins"/>
    <property type="match status" value="1"/>
</dbReference>
<dbReference type="PROSITE" id="PS01056">
    <property type="entry name" value="DNA_LIGASE_N2"/>
    <property type="match status" value="1"/>
</dbReference>
<comment type="cofactor">
    <cofactor evidence="14">
        <name>Mg(2+)</name>
        <dbReference type="ChEBI" id="CHEBI:18420"/>
    </cofactor>
    <cofactor evidence="14">
        <name>Mn(2+)</name>
        <dbReference type="ChEBI" id="CHEBI:29035"/>
    </cofactor>
</comment>
<keyword evidence="14" id="KW-0464">Manganese</keyword>
<dbReference type="SUPFAM" id="SSF47781">
    <property type="entry name" value="RuvA domain 2-like"/>
    <property type="match status" value="1"/>
</dbReference>
<dbReference type="GO" id="GO:0003911">
    <property type="term" value="F:DNA ligase (NAD+) activity"/>
    <property type="evidence" value="ECO:0007669"/>
    <property type="project" value="UniProtKB-UniRule"/>
</dbReference>
<evidence type="ECO:0000313" key="17">
    <source>
        <dbReference type="Proteomes" id="UP000183206"/>
    </source>
</evidence>
<dbReference type="SUPFAM" id="SSF52113">
    <property type="entry name" value="BRCT domain"/>
    <property type="match status" value="1"/>
</dbReference>
<gene>
    <name evidence="14" type="primary">ligA</name>
    <name evidence="16" type="ORF">AUJ44_02715</name>
</gene>
<dbReference type="InterPro" id="IPR001357">
    <property type="entry name" value="BRCT_dom"/>
</dbReference>
<protein>
    <recommendedName>
        <fullName evidence="3 14">DNA ligase</fullName>
        <ecNumber evidence="2 14">6.5.1.2</ecNumber>
    </recommendedName>
    <alternativeName>
        <fullName evidence="14">Polydeoxyribonucleotide synthase [NAD(+)]</fullName>
    </alternativeName>
</protein>
<dbReference type="CDD" id="cd17748">
    <property type="entry name" value="BRCT_DNA_ligase_like"/>
    <property type="match status" value="1"/>
</dbReference>
<dbReference type="InterPro" id="IPR013839">
    <property type="entry name" value="DNAligase_adenylation"/>
</dbReference>
<keyword evidence="9 14" id="KW-0460">Magnesium</keyword>
<dbReference type="NCBIfam" id="NF005932">
    <property type="entry name" value="PRK07956.1"/>
    <property type="match status" value="1"/>
</dbReference>
<reference evidence="16 17" key="1">
    <citation type="journal article" date="2016" name="Environ. Microbiol.">
        <title>Genomic resolution of a cold subsurface aquifer community provides metabolic insights for novel microbes adapted to high CO concentrations.</title>
        <authorList>
            <person name="Probst A.J."/>
            <person name="Castelle C.J."/>
            <person name="Singh A."/>
            <person name="Brown C.T."/>
            <person name="Anantharaman K."/>
            <person name="Sharon I."/>
            <person name="Hug L.A."/>
            <person name="Burstein D."/>
            <person name="Emerson J.B."/>
            <person name="Thomas B.C."/>
            <person name="Banfield J.F."/>
        </authorList>
    </citation>
    <scope>NUCLEOTIDE SEQUENCE [LARGE SCALE GENOMIC DNA]</scope>
    <source>
        <strain evidence="16">CG1_02_47_685</strain>
    </source>
</reference>
<keyword evidence="10 14" id="KW-0520">NAD</keyword>
<dbReference type="PROSITE" id="PS50172">
    <property type="entry name" value="BRCT"/>
    <property type="match status" value="1"/>
</dbReference>
<keyword evidence="6 14" id="KW-0479">Metal-binding</keyword>
<dbReference type="Pfam" id="PF01653">
    <property type="entry name" value="DNA_ligase_aden"/>
    <property type="match status" value="1"/>
</dbReference>
<dbReference type="InterPro" id="IPR013840">
    <property type="entry name" value="DNAligase_N"/>
</dbReference>
<dbReference type="Gene3D" id="1.10.150.20">
    <property type="entry name" value="5' to 3' exonuclease, C-terminal subdomain"/>
    <property type="match status" value="2"/>
</dbReference>
<comment type="catalytic activity">
    <reaction evidence="12 14">
        <text>NAD(+) + (deoxyribonucleotide)n-3'-hydroxyl + 5'-phospho-(deoxyribonucleotide)m = (deoxyribonucleotide)n+m + AMP + beta-nicotinamide D-nucleotide.</text>
        <dbReference type="EC" id="6.5.1.2"/>
    </reaction>
</comment>
<evidence type="ECO:0000256" key="12">
    <source>
        <dbReference type="ARBA" id="ARBA00034005"/>
    </source>
</evidence>
<dbReference type="InterPro" id="IPR010994">
    <property type="entry name" value="RuvA_2-like"/>
</dbReference>
<dbReference type="GO" id="GO:0005829">
    <property type="term" value="C:cytosol"/>
    <property type="evidence" value="ECO:0007669"/>
    <property type="project" value="TreeGrafter"/>
</dbReference>
<feature type="binding site" evidence="14">
    <location>
        <position position="447"/>
    </location>
    <ligand>
        <name>Zn(2+)</name>
        <dbReference type="ChEBI" id="CHEBI:29105"/>
    </ligand>
</feature>
<dbReference type="STRING" id="1805282.AUJ44_02715"/>
<keyword evidence="4 14" id="KW-0436">Ligase</keyword>
<evidence type="ECO:0000313" key="16">
    <source>
        <dbReference type="EMBL" id="OIO32272.1"/>
    </source>
</evidence>
<dbReference type="InterPro" id="IPR041663">
    <property type="entry name" value="DisA/LigA_HHH"/>
</dbReference>
<feature type="binding site" evidence="14">
    <location>
        <position position="426"/>
    </location>
    <ligand>
        <name>Zn(2+)</name>
        <dbReference type="ChEBI" id="CHEBI:29105"/>
    </ligand>
</feature>
<dbReference type="Gene3D" id="1.10.287.610">
    <property type="entry name" value="Helix hairpin bin"/>
    <property type="match status" value="1"/>
</dbReference>
<accession>A0A1J4V8B6</accession>
<dbReference type="AlphaFoldDB" id="A0A1J4V8B6"/>
<sequence length="688" mass="76383">MQKQRKNKVVVSEDISLRMSRLRETLDKHRYLYHVLDAPEIADEVYDSLMKELIVLEKQYPSLASPTSPSQRVGGELLAAFTKVRHEVRQWSFDDVFDLDGLRKWEEKIKRLVARDPALIALPLEYCAEIKVDGLKIILTYKRGVFVRGATRGDGRIGEDVTANLKTIGSIPLELKEPIDLVAVGEAWIGKSEFEEINKERKKNGEPIFANTRNAAAGSIRQLDPKIAASRRLNSFIYDIDTISGIAGAAPDTQIKELELLRGFGFKVNTTFALCKNIDEVETYYRNWINRARKEGYGIDGIVIKVNSVQLQKALGYTGKSPRFGIAYKFPAEQVTTKILGIKVQVGRTGVLTPVAHLDPVRVAGSVVSRATLHNEDEIRRLDIRIGDTVVVQKAGDVIPEIVGSVKTLRSGKERKFLMPRTCPACGSGVEKRTTGAGDEKSAAHYCANRSCYAKEKEKIIHFVRRKGFNIEGLGEKIIGQLMDEGLVSDYADIFELTEGDLVPLERFAEKSARNLINAIEKSKNVPLERFLFALGIFHVGEETAYLLASTFKTITAVRNAAEEMLTEIDGIGEVVAHSVYAWFHDADNITLLERLFLSVSVGRFADDEKKKDTPFSGKTIVLTGTLGVMSRDDAKKLLTSLGAKVVGSVSKETDMVITGENAGLKLARARELGVRVVGEHEFLKMVK</sequence>
<dbReference type="FunFam" id="2.40.50.140:FF:000012">
    <property type="entry name" value="DNA ligase"/>
    <property type="match status" value="1"/>
</dbReference>
<feature type="binding site" evidence="14">
    <location>
        <position position="423"/>
    </location>
    <ligand>
        <name>Zn(2+)</name>
        <dbReference type="ChEBI" id="CHEBI:29105"/>
    </ligand>
</feature>
<keyword evidence="7 14" id="KW-0227">DNA damage</keyword>
<evidence type="ECO:0000256" key="6">
    <source>
        <dbReference type="ARBA" id="ARBA00022723"/>
    </source>
</evidence>
<keyword evidence="5 14" id="KW-0235">DNA replication</keyword>
<dbReference type="Gene3D" id="2.40.50.140">
    <property type="entry name" value="Nucleic acid-binding proteins"/>
    <property type="match status" value="1"/>
</dbReference>
<dbReference type="Gene3D" id="6.20.10.30">
    <property type="match status" value="1"/>
</dbReference>